<dbReference type="KEGG" id="clec:106663480"/>
<dbReference type="Proteomes" id="UP000494040">
    <property type="component" value="Unassembled WGS sequence"/>
</dbReference>
<sequence length="127" mass="14016">MASSKTLAMKVVELALAVIIYWLHYETYEAEQLLHQFIIMTAFAGFLIVVIGSLIAYLTGGSNAKHSDFFYCIAGGILYIVAGALSIHHFRKWRFSSSTTNLGLAKGAMAIIQGFVFFADIFFVYSG</sequence>
<dbReference type="GeneID" id="106663480"/>
<feature type="domain" description="DUF7775" evidence="2">
    <location>
        <begin position="7"/>
        <end position="91"/>
    </location>
</feature>
<feature type="transmembrane region" description="Helical" evidence="1">
    <location>
        <begin position="7"/>
        <end position="25"/>
    </location>
</feature>
<evidence type="ECO:0000313" key="4">
    <source>
        <dbReference type="Proteomes" id="UP000494040"/>
    </source>
</evidence>
<keyword evidence="4" id="KW-1185">Reference proteome</keyword>
<dbReference type="RefSeq" id="XP_024082848.1">
    <property type="nucleotide sequence ID" value="XM_024227080.1"/>
</dbReference>
<dbReference type="RefSeq" id="XP_014243829.1">
    <property type="nucleotide sequence ID" value="XM_014388343.2"/>
</dbReference>
<dbReference type="EnsemblMetazoa" id="XM_024227080.1">
    <property type="protein sequence ID" value="XP_024082848.1"/>
    <property type="gene ID" value="LOC106663480"/>
</dbReference>
<dbReference type="GO" id="GO:0005886">
    <property type="term" value="C:plasma membrane"/>
    <property type="evidence" value="ECO:0007669"/>
    <property type="project" value="TreeGrafter"/>
</dbReference>
<dbReference type="AlphaFoldDB" id="A0A8I6RD24"/>
<organism evidence="3 4">
    <name type="scientific">Cimex lectularius</name>
    <name type="common">Bed bug</name>
    <name type="synonym">Acanthia lectularia</name>
    <dbReference type="NCBI Taxonomy" id="79782"/>
    <lineage>
        <taxon>Eukaryota</taxon>
        <taxon>Metazoa</taxon>
        <taxon>Ecdysozoa</taxon>
        <taxon>Arthropoda</taxon>
        <taxon>Hexapoda</taxon>
        <taxon>Insecta</taxon>
        <taxon>Pterygota</taxon>
        <taxon>Neoptera</taxon>
        <taxon>Paraneoptera</taxon>
        <taxon>Hemiptera</taxon>
        <taxon>Heteroptera</taxon>
        <taxon>Panheteroptera</taxon>
        <taxon>Cimicomorpha</taxon>
        <taxon>Cimicidae</taxon>
        <taxon>Cimex</taxon>
    </lineage>
</organism>
<keyword evidence="1" id="KW-0812">Transmembrane</keyword>
<dbReference type="OrthoDB" id="6349206at2759"/>
<accession>A0A8I6RD24</accession>
<dbReference type="OMA" id="CTTLHYY"/>
<feature type="transmembrane region" description="Helical" evidence="1">
    <location>
        <begin position="69"/>
        <end position="87"/>
    </location>
</feature>
<proteinExistence type="predicted"/>
<keyword evidence="1" id="KW-1133">Transmembrane helix</keyword>
<name>A0A8I6RD24_CIMLE</name>
<protein>
    <recommendedName>
        <fullName evidence="2">DUF7775 domain-containing protein</fullName>
    </recommendedName>
</protein>
<dbReference type="PANTHER" id="PTHR36692:SF2">
    <property type="entry name" value="GEO12064P1"/>
    <property type="match status" value="1"/>
</dbReference>
<dbReference type="GO" id="GO:0019991">
    <property type="term" value="P:septate junction assembly"/>
    <property type="evidence" value="ECO:0007669"/>
    <property type="project" value="InterPro"/>
</dbReference>
<evidence type="ECO:0000313" key="3">
    <source>
        <dbReference type="EnsemblMetazoa" id="XP_014243829.1"/>
    </source>
</evidence>
<evidence type="ECO:0000259" key="2">
    <source>
        <dbReference type="Pfam" id="PF24985"/>
    </source>
</evidence>
<feature type="transmembrane region" description="Helical" evidence="1">
    <location>
        <begin position="37"/>
        <end position="57"/>
    </location>
</feature>
<dbReference type="InterPro" id="IPR056677">
    <property type="entry name" value="DUF7775"/>
</dbReference>
<evidence type="ECO:0000256" key="1">
    <source>
        <dbReference type="SAM" id="Phobius"/>
    </source>
</evidence>
<reference evidence="3" key="1">
    <citation type="submission" date="2022-01" db="UniProtKB">
        <authorList>
            <consortium name="EnsemblMetazoa"/>
        </authorList>
    </citation>
    <scope>IDENTIFICATION</scope>
</reference>
<dbReference type="Pfam" id="PF24985">
    <property type="entry name" value="DUF7775"/>
    <property type="match status" value="1"/>
</dbReference>
<feature type="transmembrane region" description="Helical" evidence="1">
    <location>
        <begin position="107"/>
        <end position="125"/>
    </location>
</feature>
<dbReference type="PANTHER" id="PTHR36692">
    <property type="entry name" value="PROTEIN SNAKESKIN"/>
    <property type="match status" value="1"/>
</dbReference>
<dbReference type="InterPro" id="IPR038976">
    <property type="entry name" value="Ssk"/>
</dbReference>
<keyword evidence="1" id="KW-0472">Membrane</keyword>
<dbReference type="EnsemblMetazoa" id="XM_014388343.2">
    <property type="protein sequence ID" value="XP_014243829.1"/>
    <property type="gene ID" value="LOC106663480"/>
</dbReference>